<evidence type="ECO:0000256" key="1">
    <source>
        <dbReference type="ARBA" id="ARBA00004167"/>
    </source>
</evidence>
<proteinExistence type="inferred from homology"/>
<dbReference type="PANTHER" id="PTHR34478">
    <property type="entry name" value="PROTEIN LEMA"/>
    <property type="match status" value="1"/>
</dbReference>
<evidence type="ECO:0008006" key="8">
    <source>
        <dbReference type="Google" id="ProtNLM"/>
    </source>
</evidence>
<accession>A0A382UA66</accession>
<reference evidence="7" key="1">
    <citation type="submission" date="2018-05" db="EMBL/GenBank/DDBJ databases">
        <authorList>
            <person name="Lanie J.A."/>
            <person name="Ng W.-L."/>
            <person name="Kazmierczak K.M."/>
            <person name="Andrzejewski T.M."/>
            <person name="Davidsen T.M."/>
            <person name="Wayne K.J."/>
            <person name="Tettelin H."/>
            <person name="Glass J.I."/>
            <person name="Rusch D."/>
            <person name="Podicherti R."/>
            <person name="Tsui H.-C.T."/>
            <person name="Winkler M.E."/>
        </authorList>
    </citation>
    <scope>NUCLEOTIDE SEQUENCE</scope>
</reference>
<evidence type="ECO:0000256" key="4">
    <source>
        <dbReference type="ARBA" id="ARBA00022989"/>
    </source>
</evidence>
<dbReference type="GO" id="GO:0016020">
    <property type="term" value="C:membrane"/>
    <property type="evidence" value="ECO:0007669"/>
    <property type="project" value="UniProtKB-SubCell"/>
</dbReference>
<gene>
    <name evidence="7" type="ORF">METZ01_LOCUS384007</name>
</gene>
<evidence type="ECO:0000256" key="5">
    <source>
        <dbReference type="ARBA" id="ARBA00023136"/>
    </source>
</evidence>
<evidence type="ECO:0000256" key="2">
    <source>
        <dbReference type="ARBA" id="ARBA00008854"/>
    </source>
</evidence>
<name>A0A382UA66_9ZZZZ</name>
<comment type="similarity">
    <text evidence="2">Belongs to the LemA family.</text>
</comment>
<keyword evidence="4 6" id="KW-1133">Transmembrane helix</keyword>
<evidence type="ECO:0000256" key="6">
    <source>
        <dbReference type="SAM" id="Phobius"/>
    </source>
</evidence>
<keyword evidence="5 6" id="KW-0472">Membrane</keyword>
<protein>
    <recommendedName>
        <fullName evidence="8">LemA family protein</fullName>
    </recommendedName>
</protein>
<dbReference type="EMBL" id="UINC01142677">
    <property type="protein sequence ID" value="SVD31153.1"/>
    <property type="molecule type" value="Genomic_DNA"/>
</dbReference>
<feature type="non-terminal residue" evidence="7">
    <location>
        <position position="96"/>
    </location>
</feature>
<keyword evidence="3 6" id="KW-0812">Transmembrane</keyword>
<dbReference type="InterPro" id="IPR007156">
    <property type="entry name" value="MamQ_LemA"/>
</dbReference>
<dbReference type="AlphaFoldDB" id="A0A382UA66"/>
<comment type="subcellular location">
    <subcellularLocation>
        <location evidence="1">Membrane</location>
        <topology evidence="1">Single-pass membrane protein</topology>
    </subcellularLocation>
</comment>
<dbReference type="InterPro" id="IPR023353">
    <property type="entry name" value="LemA-like_dom_sf"/>
</dbReference>
<feature type="transmembrane region" description="Helical" evidence="6">
    <location>
        <begin position="6"/>
        <end position="25"/>
    </location>
</feature>
<dbReference type="SUPFAM" id="SSF140478">
    <property type="entry name" value="LemA-like"/>
    <property type="match status" value="1"/>
</dbReference>
<dbReference type="Gene3D" id="1.20.1440.20">
    <property type="entry name" value="LemA-like domain"/>
    <property type="match status" value="1"/>
</dbReference>
<sequence length="96" mass="10604">MGLYIGLIIVGVLLLFVVITYNSLINSKNQVENAFGGMDVQLKKRYDLIPNLISSVKTYMKHEAGTLTEITELRAKAISGNLSDDEKIELDNSITS</sequence>
<evidence type="ECO:0000256" key="3">
    <source>
        <dbReference type="ARBA" id="ARBA00022692"/>
    </source>
</evidence>
<organism evidence="7">
    <name type="scientific">marine metagenome</name>
    <dbReference type="NCBI Taxonomy" id="408172"/>
    <lineage>
        <taxon>unclassified sequences</taxon>
        <taxon>metagenomes</taxon>
        <taxon>ecological metagenomes</taxon>
    </lineage>
</organism>
<evidence type="ECO:0000313" key="7">
    <source>
        <dbReference type="EMBL" id="SVD31153.1"/>
    </source>
</evidence>
<dbReference type="PANTHER" id="PTHR34478:SF1">
    <property type="entry name" value="PROTEIN LEMA"/>
    <property type="match status" value="1"/>
</dbReference>
<dbReference type="Pfam" id="PF04011">
    <property type="entry name" value="LemA"/>
    <property type="match status" value="1"/>
</dbReference>